<evidence type="ECO:0000256" key="1">
    <source>
        <dbReference type="SAM" id="SignalP"/>
    </source>
</evidence>
<protein>
    <submittedName>
        <fullName evidence="2">Uncharacterized protein</fullName>
    </submittedName>
</protein>
<keyword evidence="1" id="KW-0732">Signal</keyword>
<proteinExistence type="predicted"/>
<dbReference type="Proteomes" id="UP001201549">
    <property type="component" value="Unassembled WGS sequence"/>
</dbReference>
<dbReference type="RefSeq" id="WP_238898497.1">
    <property type="nucleotide sequence ID" value="NZ_JAKOGG010000029.1"/>
</dbReference>
<accession>A0ABT2FQT6</accession>
<evidence type="ECO:0000313" key="2">
    <source>
        <dbReference type="EMBL" id="MCS4558680.1"/>
    </source>
</evidence>
<comment type="caution">
    <text evidence="2">The sequence shown here is derived from an EMBL/GenBank/DDBJ whole genome shotgun (WGS) entry which is preliminary data.</text>
</comment>
<feature type="signal peptide" evidence="1">
    <location>
        <begin position="1"/>
        <end position="19"/>
    </location>
</feature>
<reference evidence="3" key="1">
    <citation type="submission" date="2023-07" db="EMBL/GenBank/DDBJ databases">
        <title>Shewanella mangrovi sp. nov., an acetaldehyde- degrading bacterium isolated from mangrove sediment.</title>
        <authorList>
            <person name="Liu Y."/>
        </authorList>
    </citation>
    <scope>NUCLEOTIDE SEQUENCE [LARGE SCALE GENOMIC DNA]</scope>
    <source>
        <strain evidence="3">C32</strain>
    </source>
</reference>
<sequence length="263" mass="29788">MTFRILIPLLIVGCGAANAATPTPQHCSPWQLKQLLGDTNAKIVDSACKTLPNHKDTVLASAIYRLQQDEQSSYIWQVMLLDAHSHNIIGQYQDFLDEDTSTRIDSGVIWLDTAAYQLADNNRAFGVRLAIGYWPQYAQGGSDKFLTLFNEQPQEGKLVPLMQSLPLFFWTEISAANDYSERTSAKTNGYVQVLESSSHGLRDLQLVYPENIEHWQESSGDIHTQKGRTYKTILKYDGNQYPLGEWDDIPSKMWYHRDPSSAK</sequence>
<keyword evidence="3" id="KW-1185">Reference proteome</keyword>
<gene>
    <name evidence="2" type="ORF">L9G74_19785</name>
</gene>
<evidence type="ECO:0000313" key="3">
    <source>
        <dbReference type="Proteomes" id="UP001201549"/>
    </source>
</evidence>
<name>A0ABT2FQT6_9GAMM</name>
<dbReference type="EMBL" id="JAKOGG010000029">
    <property type="protein sequence ID" value="MCS4558680.1"/>
    <property type="molecule type" value="Genomic_DNA"/>
</dbReference>
<feature type="chain" id="PRO_5045524410" evidence="1">
    <location>
        <begin position="20"/>
        <end position="263"/>
    </location>
</feature>
<organism evidence="2 3">
    <name type="scientific">Shewanella electrica</name>
    <dbReference type="NCBI Taxonomy" id="515560"/>
    <lineage>
        <taxon>Bacteria</taxon>
        <taxon>Pseudomonadati</taxon>
        <taxon>Pseudomonadota</taxon>
        <taxon>Gammaproteobacteria</taxon>
        <taxon>Alteromonadales</taxon>
        <taxon>Shewanellaceae</taxon>
        <taxon>Shewanella</taxon>
    </lineage>
</organism>